<keyword evidence="3" id="KW-1003">Cell membrane</keyword>
<keyword evidence="9 18" id="KW-0812">Transmembrane</keyword>
<proteinExistence type="inferred from homology"/>
<feature type="transmembrane region" description="Helical" evidence="19">
    <location>
        <begin position="274"/>
        <end position="294"/>
    </location>
</feature>
<protein>
    <recommendedName>
        <fullName evidence="16 18">Prepilin leader peptidase/N-methyltransferase</fullName>
        <ecNumber evidence="18">2.1.1.-</ecNumber>
        <ecNumber evidence="15 18">3.4.23.43</ecNumber>
    </recommendedName>
</protein>
<evidence type="ECO:0000256" key="18">
    <source>
        <dbReference type="RuleBase" id="RU003794"/>
    </source>
</evidence>
<evidence type="ECO:0000256" key="10">
    <source>
        <dbReference type="ARBA" id="ARBA00022801"/>
    </source>
</evidence>
<evidence type="ECO:0000256" key="16">
    <source>
        <dbReference type="ARBA" id="ARBA00071870"/>
    </source>
</evidence>
<evidence type="ECO:0000256" key="7">
    <source>
        <dbReference type="ARBA" id="ARBA00022679"/>
    </source>
</evidence>
<dbReference type="InterPro" id="IPR010627">
    <property type="entry name" value="Prepilin_pept_A24_N"/>
</dbReference>
<dbReference type="GO" id="GO:0006465">
    <property type="term" value="P:signal peptide processing"/>
    <property type="evidence" value="ECO:0007669"/>
    <property type="project" value="TreeGrafter"/>
</dbReference>
<organism evidence="22 23">
    <name type="scientific">OM182 bacterium</name>
    <dbReference type="NCBI Taxonomy" id="2510334"/>
    <lineage>
        <taxon>Bacteria</taxon>
        <taxon>Pseudomonadati</taxon>
        <taxon>Pseudomonadota</taxon>
        <taxon>Gammaproteobacteria</taxon>
        <taxon>OMG group</taxon>
        <taxon>OM182 clade</taxon>
    </lineage>
</organism>
<evidence type="ECO:0000256" key="3">
    <source>
        <dbReference type="ARBA" id="ARBA00022475"/>
    </source>
</evidence>
<keyword evidence="10 18" id="KW-0378">Hydrolase</keyword>
<keyword evidence="7 18" id="KW-0808">Transferase</keyword>
<dbReference type="GO" id="GO:0032259">
    <property type="term" value="P:methylation"/>
    <property type="evidence" value="ECO:0007669"/>
    <property type="project" value="UniProtKB-KW"/>
</dbReference>
<keyword evidence="4" id="KW-0997">Cell inner membrane</keyword>
<evidence type="ECO:0000256" key="8">
    <source>
        <dbReference type="ARBA" id="ARBA00022691"/>
    </source>
</evidence>
<dbReference type="Pfam" id="PF06750">
    <property type="entry name" value="A24_N_bact"/>
    <property type="match status" value="1"/>
</dbReference>
<keyword evidence="6 18" id="KW-0645">Protease</keyword>
<dbReference type="FunFam" id="1.20.120.1220:FF:000001">
    <property type="entry name" value="Type 4 prepilin-like proteins leader peptide-processing enzyme"/>
    <property type="match status" value="1"/>
</dbReference>
<evidence type="ECO:0000313" key="23">
    <source>
        <dbReference type="Proteomes" id="UP000320404"/>
    </source>
</evidence>
<dbReference type="GO" id="GO:0004190">
    <property type="term" value="F:aspartic-type endopeptidase activity"/>
    <property type="evidence" value="ECO:0007669"/>
    <property type="project" value="UniProtKB-EC"/>
</dbReference>
<keyword evidence="12 19" id="KW-0472">Membrane</keyword>
<dbReference type="GO" id="GO:0005886">
    <property type="term" value="C:plasma membrane"/>
    <property type="evidence" value="ECO:0007669"/>
    <property type="project" value="UniProtKB-SubCell"/>
</dbReference>
<dbReference type="Pfam" id="PF01478">
    <property type="entry name" value="Peptidase_A24"/>
    <property type="match status" value="1"/>
</dbReference>
<dbReference type="PANTHER" id="PTHR30487:SF0">
    <property type="entry name" value="PREPILIN LEADER PEPTIDASE_N-METHYLTRANSFERASE-RELATED"/>
    <property type="match status" value="1"/>
</dbReference>
<comment type="caution">
    <text evidence="22">The sequence shown here is derived from an EMBL/GenBank/DDBJ whole genome shotgun (WGS) entry which is preliminary data.</text>
</comment>
<comment type="catalytic activity">
    <reaction evidence="14 18">
        <text>Typically cleaves a -Gly-|-Phe- bond to release an N-terminal, basic peptide of 5-8 residues from type IV prepilin, and then N-methylates the new N-terminal amino group, the methyl donor being S-adenosyl-L-methionine.</text>
        <dbReference type="EC" id="3.4.23.43"/>
    </reaction>
</comment>
<evidence type="ECO:0000256" key="17">
    <source>
        <dbReference type="RuleBase" id="RU003793"/>
    </source>
</evidence>
<keyword evidence="5 18" id="KW-0489">Methyltransferase</keyword>
<comment type="subcellular location">
    <subcellularLocation>
        <location evidence="1">Cell inner membrane</location>
        <topology evidence="1">Multi-pass membrane protein</topology>
    </subcellularLocation>
    <subcellularLocation>
        <location evidence="18">Cell membrane</location>
        <topology evidence="18">Multi-pass membrane protein</topology>
    </subcellularLocation>
</comment>
<evidence type="ECO:0000259" key="20">
    <source>
        <dbReference type="Pfam" id="PF01478"/>
    </source>
</evidence>
<evidence type="ECO:0000256" key="12">
    <source>
        <dbReference type="ARBA" id="ARBA00023136"/>
    </source>
</evidence>
<feature type="transmembrane region" description="Helical" evidence="19">
    <location>
        <begin position="239"/>
        <end position="262"/>
    </location>
</feature>
<name>A0A520RZ64_9GAMM</name>
<feature type="transmembrane region" description="Helical" evidence="19">
    <location>
        <begin position="12"/>
        <end position="36"/>
    </location>
</feature>
<evidence type="ECO:0000256" key="9">
    <source>
        <dbReference type="ARBA" id="ARBA00022692"/>
    </source>
</evidence>
<evidence type="ECO:0000313" key="22">
    <source>
        <dbReference type="EMBL" id="RZO75532.1"/>
    </source>
</evidence>
<dbReference type="PRINTS" id="PR00864">
    <property type="entry name" value="PREPILNPTASE"/>
</dbReference>
<dbReference type="EMBL" id="SHAH01000053">
    <property type="protein sequence ID" value="RZO75532.1"/>
    <property type="molecule type" value="Genomic_DNA"/>
</dbReference>
<evidence type="ECO:0000256" key="1">
    <source>
        <dbReference type="ARBA" id="ARBA00004429"/>
    </source>
</evidence>
<keyword evidence="8" id="KW-0949">S-adenosyl-L-methionine</keyword>
<reference evidence="22 23" key="1">
    <citation type="submission" date="2019-02" db="EMBL/GenBank/DDBJ databases">
        <title>Prokaryotic population dynamics and viral predation in marine succession experiment using metagenomics: the confinement effect.</title>
        <authorList>
            <person name="Haro-Moreno J.M."/>
            <person name="Rodriguez-Valera F."/>
            <person name="Lopez-Perez M."/>
        </authorList>
    </citation>
    <scope>NUCLEOTIDE SEQUENCE [LARGE SCALE GENOMIC DNA]</scope>
    <source>
        <strain evidence="22">MED-G158</strain>
    </source>
</reference>
<evidence type="ECO:0000256" key="14">
    <source>
        <dbReference type="ARBA" id="ARBA00050401"/>
    </source>
</evidence>
<evidence type="ECO:0000256" key="4">
    <source>
        <dbReference type="ARBA" id="ARBA00022519"/>
    </source>
</evidence>
<dbReference type="InterPro" id="IPR050882">
    <property type="entry name" value="Prepilin_peptidase/N-MTase"/>
</dbReference>
<keyword evidence="11 19" id="KW-1133">Transmembrane helix</keyword>
<accession>A0A520RZ64</accession>
<evidence type="ECO:0000256" key="13">
    <source>
        <dbReference type="ARBA" id="ARBA00023268"/>
    </source>
</evidence>
<sequence length="299" mass="32795">MAIVQLLQQSPGFLIVASAVLGLLVGSFSNVVVYRFPIMLQRDWKQQCCEYLEIEDPKPAEGSDPLSWKVFTLAKPDSHCPNCGHKIKPWENIPVISYLALNGKCSGCKTKISIRYPSVEFTNGVLSGLVAATFGPTWLTLALLLFTWGLVVLTLIDFDHQLLPDDVTYPMLWLGLAVNTFDLGLGVDIYDAVLGAIAGYLSLWVFYWAFKILTGKEGMGYGDFKLLAALGAWMGWQSLLPIIILSSLVGTIFGIVSTMIMGRDRSAPMPFGPFLAGAGFIMLIWGPQISAMYFSSFVS</sequence>
<evidence type="ECO:0000256" key="19">
    <source>
        <dbReference type="SAM" id="Phobius"/>
    </source>
</evidence>
<feature type="transmembrane region" description="Helical" evidence="19">
    <location>
        <begin position="192"/>
        <end position="210"/>
    </location>
</feature>
<dbReference type="GO" id="GO:0008168">
    <property type="term" value="F:methyltransferase activity"/>
    <property type="evidence" value="ECO:0007669"/>
    <property type="project" value="UniProtKB-KW"/>
</dbReference>
<evidence type="ECO:0000259" key="21">
    <source>
        <dbReference type="Pfam" id="PF06750"/>
    </source>
</evidence>
<gene>
    <name evidence="22" type="ORF">EVA69_04145</name>
</gene>
<dbReference type="Proteomes" id="UP000320404">
    <property type="component" value="Unassembled WGS sequence"/>
</dbReference>
<evidence type="ECO:0000256" key="5">
    <source>
        <dbReference type="ARBA" id="ARBA00022603"/>
    </source>
</evidence>
<feature type="domain" description="Prepilin type IV endopeptidase peptidase" evidence="20">
    <location>
        <begin position="144"/>
        <end position="255"/>
    </location>
</feature>
<keyword evidence="13 18" id="KW-0511">Multifunctional enzyme</keyword>
<comment type="function">
    <text evidence="18">Plays an essential role in type IV pili and type II pseudopili formation by proteolytically removing the leader sequence from substrate proteins and subsequently monomethylating the alpha-amino group of the newly exposed N-terminal phenylalanine.</text>
</comment>
<evidence type="ECO:0000256" key="2">
    <source>
        <dbReference type="ARBA" id="ARBA00005801"/>
    </source>
</evidence>
<dbReference type="EC" id="2.1.1.-" evidence="18"/>
<dbReference type="Gene3D" id="1.20.120.1220">
    <property type="match status" value="1"/>
</dbReference>
<dbReference type="InterPro" id="IPR014032">
    <property type="entry name" value="Peptidase_A24A_bac"/>
</dbReference>
<dbReference type="InterPro" id="IPR000045">
    <property type="entry name" value="Prepilin_IV_endopep_pep"/>
</dbReference>
<dbReference type="PANTHER" id="PTHR30487">
    <property type="entry name" value="TYPE 4 PREPILIN-LIKE PROTEINS LEADER PEPTIDE-PROCESSING ENZYME"/>
    <property type="match status" value="1"/>
</dbReference>
<evidence type="ECO:0000256" key="6">
    <source>
        <dbReference type="ARBA" id="ARBA00022670"/>
    </source>
</evidence>
<evidence type="ECO:0000256" key="15">
    <source>
        <dbReference type="ARBA" id="ARBA00067082"/>
    </source>
</evidence>
<dbReference type="AlphaFoldDB" id="A0A520RZ64"/>
<evidence type="ECO:0000256" key="11">
    <source>
        <dbReference type="ARBA" id="ARBA00022989"/>
    </source>
</evidence>
<feature type="transmembrane region" description="Helical" evidence="19">
    <location>
        <begin position="168"/>
        <end position="185"/>
    </location>
</feature>
<feature type="domain" description="Prepilin peptidase A24 N-terminal" evidence="21">
    <location>
        <begin position="20"/>
        <end position="134"/>
    </location>
</feature>
<dbReference type="EC" id="3.4.23.43" evidence="15 18"/>
<comment type="similarity">
    <text evidence="2 17">Belongs to the peptidase A24 family.</text>
</comment>